<dbReference type="CDD" id="cd00578">
    <property type="entry name" value="L-fuc_L-ara-isomerases"/>
    <property type="match status" value="1"/>
</dbReference>
<dbReference type="GO" id="GO:0005737">
    <property type="term" value="C:cytoplasm"/>
    <property type="evidence" value="ECO:0007669"/>
    <property type="project" value="InterPro"/>
</dbReference>
<dbReference type="InterPro" id="IPR009015">
    <property type="entry name" value="Fucose_isomerase_N/cen_sf"/>
</dbReference>
<dbReference type="Pfam" id="PF07882">
    <property type="entry name" value="Fucose_iso_N2"/>
    <property type="match status" value="1"/>
</dbReference>
<dbReference type="GO" id="GO:0008790">
    <property type="term" value="F:arabinose isomerase activity"/>
    <property type="evidence" value="ECO:0007669"/>
    <property type="project" value="TreeGrafter"/>
</dbReference>
<dbReference type="RefSeq" id="WP_251910001.1">
    <property type="nucleotide sequence ID" value="NZ_JAMRXG010000002.1"/>
</dbReference>
<feature type="domain" description="L-fucose isomerase N-terminal-2" evidence="10">
    <location>
        <begin position="253"/>
        <end position="306"/>
    </location>
</feature>
<sequence length="471" mass="52258">MARIGLLSMSDGRDFVHRDITEFISAGAESLAAALRAAGHEVIVGDIVWTNAGATAAARRLADQRVDLTIFHYAVWAFPHFTMLAAEATPGPLLLFGGLDPVQPGMVGMLAAGGALDQIGRRHTRAWGDIDDPVTRERVLVRVRAAAAAQTLRGATFGRIGGRPMGMYTAVADTDQWMRTFGIDVEEIDQWEIVRRSESVDAGRVSQARMWLEKNAAGVHYDGKALTPELFERQIRSYYAVRELIDEWRLDFSGIKGQPELTTHFATMDIAEAFLNDPYDWEGPKPTHVTATESDMDAALTMQLLKGLSGTPVLFADVRHYHADRDVWDLCNSGQHATWFAARSDDPLENLARTHFYPEVFFFPAGGASVHHLAAPGSFTLARLTRLDGRYRLQAMRGEFENYDAATNDAMMRMSTFEWPHAFARLHVDATEFLNRFGANHIHAIPGEYVAELRALCELLDIDYDGFGDAA</sequence>
<dbReference type="Gene3D" id="3.20.14.10">
    <property type="entry name" value="L-fucose/L-arabinose isomerase, C-terminal"/>
    <property type="match status" value="1"/>
</dbReference>
<evidence type="ECO:0000256" key="5">
    <source>
        <dbReference type="ARBA" id="ARBA00023253"/>
    </source>
</evidence>
<dbReference type="EMBL" id="JAMRXG010000002">
    <property type="protein sequence ID" value="MCM6773012.1"/>
    <property type="molecule type" value="Genomic_DNA"/>
</dbReference>
<dbReference type="GO" id="GO:0042355">
    <property type="term" value="P:L-fucose catabolic process"/>
    <property type="evidence" value="ECO:0007669"/>
    <property type="project" value="TreeGrafter"/>
</dbReference>
<evidence type="ECO:0000313" key="11">
    <source>
        <dbReference type="EMBL" id="MCM6773012.1"/>
    </source>
</evidence>
<evidence type="ECO:0000256" key="2">
    <source>
        <dbReference type="ARBA" id="ARBA00022723"/>
    </source>
</evidence>
<evidence type="ECO:0000256" key="7">
    <source>
        <dbReference type="ARBA" id="ARBA00030454"/>
    </source>
</evidence>
<keyword evidence="1" id="KW-0963">Cytoplasm</keyword>
<evidence type="ECO:0000259" key="8">
    <source>
        <dbReference type="Pfam" id="PF02952"/>
    </source>
</evidence>
<keyword evidence="4 11" id="KW-0413">Isomerase</keyword>
<dbReference type="Pfam" id="PF07881">
    <property type="entry name" value="Fucose_iso_N1"/>
    <property type="match status" value="1"/>
</dbReference>
<evidence type="ECO:0000256" key="4">
    <source>
        <dbReference type="ARBA" id="ARBA00023235"/>
    </source>
</evidence>
<proteinExistence type="predicted"/>
<keyword evidence="2" id="KW-0479">Metal-binding</keyword>
<dbReference type="GO" id="GO:0030145">
    <property type="term" value="F:manganese ion binding"/>
    <property type="evidence" value="ECO:0007669"/>
    <property type="project" value="InterPro"/>
</dbReference>
<keyword evidence="5" id="KW-0294">Fucose metabolism</keyword>
<dbReference type="GO" id="GO:0019571">
    <property type="term" value="P:D-arabinose catabolic process"/>
    <property type="evidence" value="ECO:0007669"/>
    <property type="project" value="TreeGrafter"/>
</dbReference>
<evidence type="ECO:0000256" key="3">
    <source>
        <dbReference type="ARBA" id="ARBA00023211"/>
    </source>
</evidence>
<dbReference type="Gene3D" id="3.40.50.1070">
    <property type="match status" value="1"/>
</dbReference>
<dbReference type="Proteomes" id="UP001139157">
    <property type="component" value="Unassembled WGS sequence"/>
</dbReference>
<dbReference type="AlphaFoldDB" id="A0A9X2E2N7"/>
<dbReference type="GO" id="GO:0008736">
    <property type="term" value="F:L-fucose isomerase activity"/>
    <property type="evidence" value="ECO:0007669"/>
    <property type="project" value="InterPro"/>
</dbReference>
<dbReference type="PANTHER" id="PTHR37840:SF1">
    <property type="entry name" value="L-FUCOSE ISOMERASE"/>
    <property type="match status" value="1"/>
</dbReference>
<dbReference type="InterPro" id="IPR012888">
    <property type="entry name" value="Fucose_iso_N1"/>
</dbReference>
<feature type="domain" description="L-fucose isomerase N-terminal-1" evidence="9">
    <location>
        <begin position="2"/>
        <end position="154"/>
    </location>
</feature>
<dbReference type="InterPro" id="IPR004216">
    <property type="entry name" value="Fuc/Ara_isomerase_C"/>
</dbReference>
<dbReference type="InterPro" id="IPR038391">
    <property type="entry name" value="Fucose_iso_dom1_sf"/>
</dbReference>
<dbReference type="PANTHER" id="PTHR37840">
    <property type="entry name" value="L-FUCOSE ISOMERASE"/>
    <property type="match status" value="1"/>
</dbReference>
<dbReference type="Gene3D" id="3.40.275.10">
    <property type="entry name" value="L-fucose Isomerase, Chain A, domain 2"/>
    <property type="match status" value="1"/>
</dbReference>
<organism evidence="11 12">
    <name type="scientific">Nocardia pulmonis</name>
    <dbReference type="NCBI Taxonomy" id="2951408"/>
    <lineage>
        <taxon>Bacteria</taxon>
        <taxon>Bacillati</taxon>
        <taxon>Actinomycetota</taxon>
        <taxon>Actinomycetes</taxon>
        <taxon>Mycobacteriales</taxon>
        <taxon>Nocardiaceae</taxon>
        <taxon>Nocardia</taxon>
    </lineage>
</organism>
<dbReference type="SUPFAM" id="SSF53743">
    <property type="entry name" value="FucI/AraA N-terminal and middle domains"/>
    <property type="match status" value="1"/>
</dbReference>
<dbReference type="SUPFAM" id="SSF50443">
    <property type="entry name" value="FucI/AraA C-terminal domain-like"/>
    <property type="match status" value="1"/>
</dbReference>
<dbReference type="InterPro" id="IPR005763">
    <property type="entry name" value="Fucose_isomerase"/>
</dbReference>
<accession>A0A9X2E2N7</accession>
<dbReference type="Pfam" id="PF02952">
    <property type="entry name" value="Fucose_iso_C"/>
    <property type="match status" value="1"/>
</dbReference>
<feature type="domain" description="L-fucose isomerase C-terminal" evidence="8">
    <location>
        <begin position="330"/>
        <end position="465"/>
    </location>
</feature>
<comment type="caution">
    <text evidence="11">The sequence shown here is derived from an EMBL/GenBank/DDBJ whole genome shotgun (WGS) entry which is preliminary data.</text>
</comment>
<protein>
    <recommendedName>
        <fullName evidence="7">FucIase</fullName>
    </recommendedName>
</protein>
<evidence type="ECO:0000313" key="12">
    <source>
        <dbReference type="Proteomes" id="UP001139157"/>
    </source>
</evidence>
<reference evidence="11" key="1">
    <citation type="submission" date="2022-06" db="EMBL/GenBank/DDBJ databases">
        <title>Novel species in genus nocardia.</title>
        <authorList>
            <person name="Li F."/>
        </authorList>
    </citation>
    <scope>NUCLEOTIDE SEQUENCE</scope>
    <source>
        <strain evidence="11">CDC141</strain>
    </source>
</reference>
<name>A0A9X2E2N7_9NOCA</name>
<keyword evidence="3" id="KW-0464">Manganese</keyword>
<evidence type="ECO:0000259" key="9">
    <source>
        <dbReference type="Pfam" id="PF07881"/>
    </source>
</evidence>
<dbReference type="InterPro" id="IPR012889">
    <property type="entry name" value="Fucose_isomerase_N2"/>
</dbReference>
<gene>
    <name evidence="11" type="ORF">NDR86_05955</name>
</gene>
<evidence type="ECO:0000256" key="1">
    <source>
        <dbReference type="ARBA" id="ARBA00022490"/>
    </source>
</evidence>
<dbReference type="InterPro" id="IPR038392">
    <property type="entry name" value="Fucose_isomerase_dom2_sf"/>
</dbReference>
<dbReference type="InterPro" id="IPR015888">
    <property type="entry name" value="Fuc_isomerase_C"/>
</dbReference>
<keyword evidence="12" id="KW-1185">Reference proteome</keyword>
<evidence type="ECO:0000259" key="10">
    <source>
        <dbReference type="Pfam" id="PF07882"/>
    </source>
</evidence>
<keyword evidence="6" id="KW-0119">Carbohydrate metabolism</keyword>
<evidence type="ECO:0000256" key="6">
    <source>
        <dbReference type="ARBA" id="ARBA00023277"/>
    </source>
</evidence>
<dbReference type="InterPro" id="IPR038393">
    <property type="entry name" value="Fuc_iso_dom3_sf"/>
</dbReference>